<evidence type="ECO:0000313" key="2">
    <source>
        <dbReference type="Proteomes" id="UP000439903"/>
    </source>
</evidence>
<dbReference type="Proteomes" id="UP000439903">
    <property type="component" value="Unassembled WGS sequence"/>
</dbReference>
<organism evidence="1 2">
    <name type="scientific">Gigaspora margarita</name>
    <dbReference type="NCBI Taxonomy" id="4874"/>
    <lineage>
        <taxon>Eukaryota</taxon>
        <taxon>Fungi</taxon>
        <taxon>Fungi incertae sedis</taxon>
        <taxon>Mucoromycota</taxon>
        <taxon>Glomeromycotina</taxon>
        <taxon>Glomeromycetes</taxon>
        <taxon>Diversisporales</taxon>
        <taxon>Gigasporaceae</taxon>
        <taxon>Gigaspora</taxon>
    </lineage>
</organism>
<reference evidence="1 2" key="1">
    <citation type="journal article" date="2019" name="Environ. Microbiol.">
        <title>At the nexus of three kingdoms: the genome of the mycorrhizal fungus Gigaspora margarita provides insights into plant, endobacterial and fungal interactions.</title>
        <authorList>
            <person name="Venice F."/>
            <person name="Ghignone S."/>
            <person name="Salvioli di Fossalunga A."/>
            <person name="Amselem J."/>
            <person name="Novero M."/>
            <person name="Xianan X."/>
            <person name="Sedzielewska Toro K."/>
            <person name="Morin E."/>
            <person name="Lipzen A."/>
            <person name="Grigoriev I.V."/>
            <person name="Henrissat B."/>
            <person name="Martin F.M."/>
            <person name="Bonfante P."/>
        </authorList>
    </citation>
    <scope>NUCLEOTIDE SEQUENCE [LARGE SCALE GENOMIC DNA]</scope>
    <source>
        <strain evidence="1 2">BEG34</strain>
    </source>
</reference>
<sequence length="163" mass="18340">MEDLKTTLDLDDLVNLETIFIEIGREDGLKNGIKSGALEGQVLGCEKGYELLNEIGFYDGVTEMWLKILEKGLDIHNAKKPINERLIKQLTSLRELISTYPIENQQNVEFLDLLNKIRSKYKVCTSLLGVANSQKFKKISSEFNVGDQGINDSTNTHGGNMNF</sequence>
<keyword evidence="2" id="KW-1185">Reference proteome</keyword>
<name>A0A8H4ACV4_GIGMA</name>
<evidence type="ECO:0000313" key="1">
    <source>
        <dbReference type="EMBL" id="KAF0480167.1"/>
    </source>
</evidence>
<accession>A0A8H4ACV4</accession>
<protein>
    <submittedName>
        <fullName evidence="1">DUF1715-domain-containing protein</fullName>
    </submittedName>
</protein>
<comment type="caution">
    <text evidence="1">The sequence shown here is derived from an EMBL/GenBank/DDBJ whole genome shotgun (WGS) entry which is preliminary data.</text>
</comment>
<proteinExistence type="predicted"/>
<dbReference type="AlphaFoldDB" id="A0A8H4ACV4"/>
<dbReference type="InterPro" id="IPR052436">
    <property type="entry name" value="LTO1_adapter"/>
</dbReference>
<dbReference type="EMBL" id="WTPW01000785">
    <property type="protein sequence ID" value="KAF0480167.1"/>
    <property type="molecule type" value="Genomic_DNA"/>
</dbReference>
<dbReference type="PANTHER" id="PTHR28532:SF1">
    <property type="entry name" value="ORAL CANCER OVEREXPRESSED 1"/>
    <property type="match status" value="1"/>
</dbReference>
<dbReference type="PANTHER" id="PTHR28532">
    <property type="entry name" value="GEO13458P1"/>
    <property type="match status" value="1"/>
</dbReference>
<dbReference type="OrthoDB" id="48036at2759"/>
<gene>
    <name evidence="1" type="ORF">F8M41_023789</name>
</gene>